<dbReference type="Pfam" id="PF00119">
    <property type="entry name" value="ATP-synt_A"/>
    <property type="match status" value="2"/>
</dbReference>
<keyword evidence="10 11" id="KW-0066">ATP synthesis</keyword>
<dbReference type="InterPro" id="IPR000568">
    <property type="entry name" value="ATP_synth_F0_asu"/>
</dbReference>
<reference evidence="12 13" key="1">
    <citation type="submission" date="2019-10" db="EMBL/GenBank/DDBJ databases">
        <title>Thermopilla bonchosmolovskayae gen. nov., sp. nov., a moderately thermophilic Chloroflexi bacterium from a Chukotka hot spring (Arctic, Russia), representing a novel classis Thermopillaia, which include previously uncultivated lineage OLB14.</title>
        <authorList>
            <person name="Kochetkova T.V."/>
            <person name="Zayulina K.S."/>
            <person name="Zhigarkov V.S."/>
            <person name="Minaev N.V."/>
            <person name="Novikov A."/>
            <person name="Toshchakov S.V."/>
            <person name="Elcheninov A.G."/>
            <person name="Kublanov I.V."/>
        </authorList>
    </citation>
    <scope>NUCLEOTIDE SEQUENCE [LARGE SCALE GENOMIC DNA]</scope>
    <source>
        <strain evidence="12 13">3753O</strain>
    </source>
</reference>
<feature type="transmembrane region" description="Helical" evidence="11">
    <location>
        <begin position="38"/>
        <end position="63"/>
    </location>
</feature>
<feature type="transmembrane region" description="Helical" evidence="11">
    <location>
        <begin position="358"/>
        <end position="379"/>
    </location>
</feature>
<evidence type="ECO:0000256" key="2">
    <source>
        <dbReference type="ARBA" id="ARBA00006810"/>
    </source>
</evidence>
<evidence type="ECO:0000256" key="1">
    <source>
        <dbReference type="ARBA" id="ARBA00004141"/>
    </source>
</evidence>
<keyword evidence="11" id="KW-1003">Cell membrane</keyword>
<comment type="similarity">
    <text evidence="2 11">Belongs to the ATPase A chain family.</text>
</comment>
<dbReference type="SUPFAM" id="SSF81336">
    <property type="entry name" value="F1F0 ATP synthase subunit A"/>
    <property type="match status" value="1"/>
</dbReference>
<keyword evidence="7 11" id="KW-1133">Transmembrane helix</keyword>
<dbReference type="CDD" id="cd00310">
    <property type="entry name" value="ATP-synt_Fo_a_6"/>
    <property type="match status" value="1"/>
</dbReference>
<dbReference type="PANTHER" id="PTHR42823">
    <property type="entry name" value="ATP SYNTHASE SUBUNIT A, CHLOROPLASTIC"/>
    <property type="match status" value="1"/>
</dbReference>
<gene>
    <name evidence="11" type="primary">atpB</name>
    <name evidence="12" type="ORF">Tbon_00870</name>
</gene>
<feature type="transmembrane region" description="Helical" evidence="11">
    <location>
        <begin position="296"/>
        <end position="319"/>
    </location>
</feature>
<keyword evidence="9 11" id="KW-0472">Membrane</keyword>
<evidence type="ECO:0000256" key="11">
    <source>
        <dbReference type="HAMAP-Rule" id="MF_01393"/>
    </source>
</evidence>
<dbReference type="PROSITE" id="PS00449">
    <property type="entry name" value="ATPASE_A"/>
    <property type="match status" value="1"/>
</dbReference>
<keyword evidence="4 11" id="KW-0138">CF(0)</keyword>
<dbReference type="HAMAP" id="MF_01393">
    <property type="entry name" value="ATP_synth_a_bact"/>
    <property type="match status" value="1"/>
</dbReference>
<feature type="transmembrane region" description="Helical" evidence="11">
    <location>
        <begin position="102"/>
        <end position="121"/>
    </location>
</feature>
<organism evidence="12 13">
    <name type="scientific">Tepidiforma bonchosmolovskayae</name>
    <dbReference type="NCBI Taxonomy" id="2601677"/>
    <lineage>
        <taxon>Bacteria</taxon>
        <taxon>Bacillati</taxon>
        <taxon>Chloroflexota</taxon>
        <taxon>Tepidiformia</taxon>
        <taxon>Tepidiformales</taxon>
        <taxon>Tepidiformaceae</taxon>
        <taxon>Tepidiforma</taxon>
    </lineage>
</organism>
<evidence type="ECO:0000313" key="13">
    <source>
        <dbReference type="Proteomes" id="UP000326331"/>
    </source>
</evidence>
<name>A0ABX6BYS9_9CHLR</name>
<feature type="transmembrane region" description="Helical" evidence="11">
    <location>
        <begin position="386"/>
        <end position="407"/>
    </location>
</feature>
<keyword evidence="13" id="KW-1185">Reference proteome</keyword>
<dbReference type="EMBL" id="CP042829">
    <property type="protein sequence ID" value="QFG01916.1"/>
    <property type="molecule type" value="Genomic_DNA"/>
</dbReference>
<dbReference type="Proteomes" id="UP000326331">
    <property type="component" value="Chromosome"/>
</dbReference>
<evidence type="ECO:0000256" key="10">
    <source>
        <dbReference type="ARBA" id="ARBA00023310"/>
    </source>
</evidence>
<dbReference type="InterPro" id="IPR023011">
    <property type="entry name" value="ATP_synth_F0_asu_AS"/>
</dbReference>
<sequence length="443" mass="48105">MKIILIAVVVLAVLATGFIVAAGPEPHIVIPGEVVWKVGFMPITSTLMASWLAMAVLILGTFAMTRGMKLIPSGAQNFIESVIEFLYGQVEEIAGEKNARRFFPVVGTFFLFILVANWIALTPIFKSIGWTKDYGHEIFHEIQLKAEEGKPFDKDKHFLAWQMKDAGGVGLAQTGAGTFKFKIHSGEEPSVALDRYIIALAEFYTDFKPSADAAHGEGEPEKADVEAAFAALQADPKAPKFIAADDHGHGGEADGHHGVSSHALGATFTALDFPGDKIALVYPFFRAAFSELNNTLALAIFAFLVIEFWGFQSLGFGYLGKFFINPLKNPILTFVGILELLSEFIRIISFAFRLFGNIFAGGVLLLILTFLVPFIAPLGIYGLEMFVGLIQAIVFSLLLLVFAVGAVEHHGDEEHHDSHDDGHHPGGGHADVHHLEPGAVQAH</sequence>
<accession>A0ABX6BYS9</accession>
<keyword evidence="6 11" id="KW-0375">Hydrogen ion transport</keyword>
<evidence type="ECO:0000256" key="3">
    <source>
        <dbReference type="ARBA" id="ARBA00022448"/>
    </source>
</evidence>
<protein>
    <recommendedName>
        <fullName evidence="11">ATP synthase subunit a</fullName>
    </recommendedName>
    <alternativeName>
        <fullName evidence="11">ATP synthase F0 sector subunit a</fullName>
    </alternativeName>
    <alternativeName>
        <fullName evidence="11">F-ATPase subunit 6</fullName>
    </alternativeName>
</protein>
<dbReference type="Gene3D" id="1.20.120.220">
    <property type="entry name" value="ATP synthase, F0 complex, subunit A"/>
    <property type="match status" value="1"/>
</dbReference>
<dbReference type="RefSeq" id="WP_158065858.1">
    <property type="nucleotide sequence ID" value="NZ_CP042829.1"/>
</dbReference>
<dbReference type="InterPro" id="IPR045082">
    <property type="entry name" value="ATP_syn_F0_a_bact/chloroplast"/>
</dbReference>
<keyword evidence="8 11" id="KW-0406">Ion transport</keyword>
<evidence type="ECO:0000313" key="12">
    <source>
        <dbReference type="EMBL" id="QFG01916.1"/>
    </source>
</evidence>
<proteinExistence type="inferred from homology"/>
<dbReference type="InterPro" id="IPR035908">
    <property type="entry name" value="F0_ATP_A_sf"/>
</dbReference>
<comment type="function">
    <text evidence="11">Key component of the proton channel; it plays a direct role in the translocation of protons across the membrane.</text>
</comment>
<evidence type="ECO:0000256" key="4">
    <source>
        <dbReference type="ARBA" id="ARBA00022547"/>
    </source>
</evidence>
<feature type="transmembrane region" description="Helical" evidence="11">
    <location>
        <begin position="331"/>
        <end position="352"/>
    </location>
</feature>
<comment type="subcellular location">
    <subcellularLocation>
        <location evidence="11">Cell membrane</location>
        <topology evidence="11">Multi-pass membrane protein</topology>
    </subcellularLocation>
    <subcellularLocation>
        <location evidence="1">Membrane</location>
        <topology evidence="1">Multi-pass membrane protein</topology>
    </subcellularLocation>
</comment>
<evidence type="ECO:0000256" key="9">
    <source>
        <dbReference type="ARBA" id="ARBA00023136"/>
    </source>
</evidence>
<evidence type="ECO:0000256" key="8">
    <source>
        <dbReference type="ARBA" id="ARBA00023065"/>
    </source>
</evidence>
<dbReference type="PANTHER" id="PTHR42823:SF3">
    <property type="entry name" value="ATP SYNTHASE SUBUNIT A, CHLOROPLASTIC"/>
    <property type="match status" value="1"/>
</dbReference>
<keyword evidence="3 11" id="KW-0813">Transport</keyword>
<evidence type="ECO:0000256" key="5">
    <source>
        <dbReference type="ARBA" id="ARBA00022692"/>
    </source>
</evidence>
<evidence type="ECO:0000256" key="6">
    <source>
        <dbReference type="ARBA" id="ARBA00022781"/>
    </source>
</evidence>
<keyword evidence="5 11" id="KW-0812">Transmembrane</keyword>
<evidence type="ECO:0000256" key="7">
    <source>
        <dbReference type="ARBA" id="ARBA00022989"/>
    </source>
</evidence>